<dbReference type="SMART" id="SM00409">
    <property type="entry name" value="IG"/>
    <property type="match status" value="3"/>
</dbReference>
<evidence type="ECO:0000313" key="7">
    <source>
        <dbReference type="EMBL" id="VDO15007.1"/>
    </source>
</evidence>
<dbReference type="WBParaSite" id="BTMF_0000424401-mRNA-1">
    <property type="protein sequence ID" value="BTMF_0000424401-mRNA-1"/>
    <property type="gene ID" value="BTMF_0000424401"/>
</dbReference>
<dbReference type="InterPro" id="IPR036179">
    <property type="entry name" value="Ig-like_dom_sf"/>
</dbReference>
<evidence type="ECO:0000256" key="4">
    <source>
        <dbReference type="ARBA" id="ARBA00023157"/>
    </source>
</evidence>
<dbReference type="PANTHER" id="PTHR35971:SF5">
    <property type="entry name" value="OBSCURIN LIKE CYTOSKELETAL ADAPTOR 1"/>
    <property type="match status" value="1"/>
</dbReference>
<keyword evidence="3" id="KW-0597">Phosphoprotein</keyword>
<dbReference type="CDD" id="cd00096">
    <property type="entry name" value="Ig"/>
    <property type="match status" value="1"/>
</dbReference>
<dbReference type="STRING" id="42155.A0A0R3QD12"/>
<feature type="domain" description="Immunoglobulin" evidence="6">
    <location>
        <begin position="443"/>
        <end position="527"/>
    </location>
</feature>
<dbReference type="EMBL" id="UZAG01003222">
    <property type="protein sequence ID" value="VDO15007.1"/>
    <property type="molecule type" value="Genomic_DNA"/>
</dbReference>
<feature type="region of interest" description="Disordered" evidence="5">
    <location>
        <begin position="72"/>
        <end position="179"/>
    </location>
</feature>
<evidence type="ECO:0000313" key="9">
    <source>
        <dbReference type="WBParaSite" id="BTMF_0000424401-mRNA-1"/>
    </source>
</evidence>
<dbReference type="Gene3D" id="2.60.40.10">
    <property type="entry name" value="Immunoglobulins"/>
    <property type="match status" value="3"/>
</dbReference>
<evidence type="ECO:0000313" key="8">
    <source>
        <dbReference type="Proteomes" id="UP000280834"/>
    </source>
</evidence>
<evidence type="ECO:0000259" key="6">
    <source>
        <dbReference type="SMART" id="SM00409"/>
    </source>
</evidence>
<feature type="compositionally biased region" description="Basic residues" evidence="5">
    <location>
        <begin position="143"/>
        <end position="159"/>
    </location>
</feature>
<dbReference type="InterPro" id="IPR013783">
    <property type="entry name" value="Ig-like_fold"/>
</dbReference>
<accession>A0A0R3QD12</accession>
<keyword evidence="8" id="KW-1185">Reference proteome</keyword>
<organism evidence="9">
    <name type="scientific">Brugia timori</name>
    <dbReference type="NCBI Taxonomy" id="42155"/>
    <lineage>
        <taxon>Eukaryota</taxon>
        <taxon>Metazoa</taxon>
        <taxon>Ecdysozoa</taxon>
        <taxon>Nematoda</taxon>
        <taxon>Chromadorea</taxon>
        <taxon>Rhabditida</taxon>
        <taxon>Spirurina</taxon>
        <taxon>Spiruromorpha</taxon>
        <taxon>Filarioidea</taxon>
        <taxon>Onchocercidae</taxon>
        <taxon>Brugia</taxon>
    </lineage>
</organism>
<keyword evidence="4" id="KW-1015">Disulfide bond</keyword>
<evidence type="ECO:0000256" key="3">
    <source>
        <dbReference type="ARBA" id="ARBA00022553"/>
    </source>
</evidence>
<protein>
    <submittedName>
        <fullName evidence="9">Ig-like domain-containing protein</fullName>
    </submittedName>
</protein>
<dbReference type="InterPro" id="IPR013098">
    <property type="entry name" value="Ig_I-set"/>
</dbReference>
<feature type="domain" description="Immunoglobulin" evidence="6">
    <location>
        <begin position="260"/>
        <end position="340"/>
    </location>
</feature>
<dbReference type="Proteomes" id="UP000280834">
    <property type="component" value="Unassembled WGS sequence"/>
</dbReference>
<dbReference type="InterPro" id="IPR003599">
    <property type="entry name" value="Ig_sub"/>
</dbReference>
<feature type="domain" description="Immunoglobulin" evidence="6">
    <location>
        <begin position="351"/>
        <end position="431"/>
    </location>
</feature>
<dbReference type="GO" id="GO:0005737">
    <property type="term" value="C:cytoplasm"/>
    <property type="evidence" value="ECO:0007669"/>
    <property type="project" value="UniProtKB-SubCell"/>
</dbReference>
<feature type="compositionally biased region" description="Basic residues" evidence="5">
    <location>
        <begin position="74"/>
        <end position="84"/>
    </location>
</feature>
<proteinExistence type="predicted"/>
<name>A0A0R3QD12_9BILA</name>
<comment type="subcellular location">
    <subcellularLocation>
        <location evidence="1">Cytoplasm</location>
    </subcellularLocation>
</comment>
<keyword evidence="2" id="KW-0963">Cytoplasm</keyword>
<feature type="compositionally biased region" description="Basic and acidic residues" evidence="5">
    <location>
        <begin position="161"/>
        <end position="179"/>
    </location>
</feature>
<feature type="region of interest" description="Disordered" evidence="5">
    <location>
        <begin position="1"/>
        <end position="34"/>
    </location>
</feature>
<reference evidence="9" key="1">
    <citation type="submission" date="2017-02" db="UniProtKB">
        <authorList>
            <consortium name="WormBaseParasite"/>
        </authorList>
    </citation>
    <scope>IDENTIFICATION</scope>
</reference>
<evidence type="ECO:0000256" key="2">
    <source>
        <dbReference type="ARBA" id="ARBA00022490"/>
    </source>
</evidence>
<dbReference type="Pfam" id="PF07679">
    <property type="entry name" value="I-set"/>
    <property type="match status" value="2"/>
</dbReference>
<dbReference type="SUPFAM" id="SSF48726">
    <property type="entry name" value="Immunoglobulin"/>
    <property type="match status" value="3"/>
</dbReference>
<sequence>MVTSEKIKIKEEKGGVENDGFERKSKVKKEKEQDEKTAQVISTNVFFKNTPNIEIVDSILKSKNAISTSMKAVSKAKKSKTLIKKKPEEITGTEQEKPEAEKLEAKLEADNKVEKAEEHRKEKDGEDAVAVETGKSVEDKEVKPKKKTAGKKVSKKASQKPKAEEEKEKTGDDDTKQITDEVREEKHAEEKNMNGFKDEEVKEEQSNTDIDVTIDIPAIPASKMLEPEDIVATIPVLQTDEIPITRRMHKRLGGFAVLPEQEILALRNDTVKIECEVLNEDDKINWRINGKSVMDDIRCTEVVDGYLRILQIENVVPEDTGTIITANLHEHSVESRLIIEDIPVEIIKKLPYKITGKLDDLIKLSTTVSHMAENCQWFFNNEQLIKNNDHYEVNIEGNICNLLIKNLTYDQAGRYSMKIDSAETSTTLIVEGAPVLHEIETSATMINLESQDNLILTIPFKAIPEPILECFLNNEKIPTSSKMQLDIFNDKVCFRKRKVDKSDAGEYTIKIKNDFGEVSQTFSVNIK</sequence>
<evidence type="ECO:0000256" key="1">
    <source>
        <dbReference type="ARBA" id="ARBA00004496"/>
    </source>
</evidence>
<feature type="compositionally biased region" description="Basic and acidic residues" evidence="5">
    <location>
        <begin position="85"/>
        <end position="126"/>
    </location>
</feature>
<reference evidence="7 8" key="2">
    <citation type="submission" date="2018-11" db="EMBL/GenBank/DDBJ databases">
        <authorList>
            <consortium name="Pathogen Informatics"/>
        </authorList>
    </citation>
    <scope>NUCLEOTIDE SEQUENCE [LARGE SCALE GENOMIC DNA]</scope>
</reference>
<gene>
    <name evidence="7" type="ORF">BTMF_LOCUS3543</name>
</gene>
<evidence type="ECO:0000256" key="5">
    <source>
        <dbReference type="SAM" id="MobiDB-lite"/>
    </source>
</evidence>
<dbReference type="InterPro" id="IPR052385">
    <property type="entry name" value="Obscurin/Obscurin-like_Reg"/>
</dbReference>
<dbReference type="AlphaFoldDB" id="A0A0R3QD12"/>
<dbReference type="PANTHER" id="PTHR35971">
    <property type="entry name" value="SI:DKEY-31G6.6"/>
    <property type="match status" value="1"/>
</dbReference>